<dbReference type="AlphaFoldDB" id="A0AAQ3K1B1"/>
<keyword evidence="4" id="KW-0010">Activator</keyword>
<evidence type="ECO:0000256" key="5">
    <source>
        <dbReference type="ARBA" id="ARBA00023163"/>
    </source>
</evidence>
<dbReference type="Gene3D" id="4.10.280.10">
    <property type="entry name" value="Helix-loop-helix DNA-binding domain"/>
    <property type="match status" value="1"/>
</dbReference>
<dbReference type="Proteomes" id="UP001327560">
    <property type="component" value="Chromosome 3"/>
</dbReference>
<dbReference type="SMART" id="SM00353">
    <property type="entry name" value="HLH"/>
    <property type="match status" value="1"/>
</dbReference>
<name>A0AAQ3K1B1_9LILI</name>
<feature type="domain" description="BHLH" evidence="7">
    <location>
        <begin position="472"/>
        <end position="521"/>
    </location>
</feature>
<accession>A0AAQ3K1B1</accession>
<evidence type="ECO:0000313" key="9">
    <source>
        <dbReference type="Proteomes" id="UP001327560"/>
    </source>
</evidence>
<protein>
    <recommendedName>
        <fullName evidence="7">BHLH domain-containing protein</fullName>
    </recommendedName>
</protein>
<dbReference type="Pfam" id="PF00010">
    <property type="entry name" value="HLH"/>
    <property type="match status" value="1"/>
</dbReference>
<dbReference type="PANTHER" id="PTHR46266:SF3">
    <property type="entry name" value="TRANSCRIPTION FACTOR EGL1"/>
    <property type="match status" value="1"/>
</dbReference>
<evidence type="ECO:0000313" key="8">
    <source>
        <dbReference type="EMBL" id="WOL00190.1"/>
    </source>
</evidence>
<evidence type="ECO:0000256" key="2">
    <source>
        <dbReference type="ARBA" id="ARBA00005510"/>
    </source>
</evidence>
<dbReference type="Pfam" id="PF14215">
    <property type="entry name" value="bHLH-MYC_N"/>
    <property type="match status" value="1"/>
</dbReference>
<dbReference type="GO" id="GO:0046983">
    <property type="term" value="F:protein dimerization activity"/>
    <property type="evidence" value="ECO:0007669"/>
    <property type="project" value="InterPro"/>
</dbReference>
<dbReference type="Pfam" id="PF22754">
    <property type="entry name" value="bHLH-TF_ACT-like_plant"/>
    <property type="match status" value="1"/>
</dbReference>
<evidence type="ECO:0000259" key="7">
    <source>
        <dbReference type="PROSITE" id="PS50888"/>
    </source>
</evidence>
<gene>
    <name evidence="8" type="ORF">Cni_G08903</name>
</gene>
<evidence type="ECO:0000256" key="6">
    <source>
        <dbReference type="ARBA" id="ARBA00023242"/>
    </source>
</evidence>
<dbReference type="InterPro" id="IPR054502">
    <property type="entry name" value="bHLH-TF_ACT-like_plant"/>
</dbReference>
<proteinExistence type="inferred from homology"/>
<comment type="similarity">
    <text evidence="2">Belongs to the bHLH protein family.</text>
</comment>
<sequence>MAADPEIHEELPERLLRKQIAATVRTIQWSYAFFWSISTEKPGVLAWTDGYYNGQIKTRKTTQPMEVKADEMGIQRSNQLRELYESLTSDNSQQTKRPSTSLSPEDLTDTEWYYLVCMSFTFTLGRGLPGKALASNRHIWLNNVPFADIKVFTRSLLAKTVLCIPLMGGVLELGTIERVMEDPSLVMRITSFFWEIPNPLYSEQSISSPQMAENNEDMLCTISNDLDNSVVFEEQNLNNLNTDCQTPAESGPITFPFTQPYVPREQRESDEERVEELHTGINEELDVGSPEDSSNECRANQHLGELLGIDGLNSMSQLQNTQFIDDQFSDAIHGSLNSNEYVLKSFVNAERAVSSAEERIGNQMLDSLQEVNHSKLISLDIDVEDSHYAKTVSTILQSSKQVKSVSCSSKVSCKSSFVGWRGGFNNPKPLSSMSQFMLKKILMDKPWLQNGHPTKHKGQNRLHEKVWNPHRESGASHVLSERRRREKLKEKFLVLRSLIPSISKVDKASILSDTIEYLKDLQRRVQELETCRQLVEVDARDRRKHPDLAERISDNYGNKEMVNSRKPLANKRKACTINSEHHWVLSRDGSIDVNVTMKEKEVLVEMHCPWRECLLLEILESVTDLHLDPLSVQSSITDGILALTIKSKFRSTTVASPGMIKRSLERVINKCM</sequence>
<evidence type="ECO:0000256" key="3">
    <source>
        <dbReference type="ARBA" id="ARBA00023015"/>
    </source>
</evidence>
<comment type="subcellular location">
    <subcellularLocation>
        <location evidence="1">Nucleus</location>
    </subcellularLocation>
</comment>
<dbReference type="InterPro" id="IPR025610">
    <property type="entry name" value="MYC/MYB_N"/>
</dbReference>
<keyword evidence="9" id="KW-1185">Reference proteome</keyword>
<dbReference type="InterPro" id="IPR036638">
    <property type="entry name" value="HLH_DNA-bd_sf"/>
</dbReference>
<dbReference type="SUPFAM" id="SSF47459">
    <property type="entry name" value="HLH, helix-loop-helix DNA-binding domain"/>
    <property type="match status" value="1"/>
</dbReference>
<dbReference type="PANTHER" id="PTHR46266">
    <property type="entry name" value="TRANSCRIPTION FACTOR TT8"/>
    <property type="match status" value="1"/>
</dbReference>
<evidence type="ECO:0000256" key="1">
    <source>
        <dbReference type="ARBA" id="ARBA00004123"/>
    </source>
</evidence>
<dbReference type="PROSITE" id="PS50888">
    <property type="entry name" value="BHLH"/>
    <property type="match status" value="1"/>
</dbReference>
<organism evidence="8 9">
    <name type="scientific">Canna indica</name>
    <name type="common">Indian-shot</name>
    <dbReference type="NCBI Taxonomy" id="4628"/>
    <lineage>
        <taxon>Eukaryota</taxon>
        <taxon>Viridiplantae</taxon>
        <taxon>Streptophyta</taxon>
        <taxon>Embryophyta</taxon>
        <taxon>Tracheophyta</taxon>
        <taxon>Spermatophyta</taxon>
        <taxon>Magnoliopsida</taxon>
        <taxon>Liliopsida</taxon>
        <taxon>Zingiberales</taxon>
        <taxon>Cannaceae</taxon>
        <taxon>Canna</taxon>
    </lineage>
</organism>
<keyword evidence="5" id="KW-0804">Transcription</keyword>
<keyword evidence="6" id="KW-0539">Nucleus</keyword>
<evidence type="ECO:0000256" key="4">
    <source>
        <dbReference type="ARBA" id="ARBA00023159"/>
    </source>
</evidence>
<reference evidence="8 9" key="1">
    <citation type="submission" date="2023-10" db="EMBL/GenBank/DDBJ databases">
        <title>Chromosome-scale genome assembly provides insights into flower coloration mechanisms of Canna indica.</title>
        <authorList>
            <person name="Li C."/>
        </authorList>
    </citation>
    <scope>NUCLEOTIDE SEQUENCE [LARGE SCALE GENOMIC DNA]</scope>
    <source>
        <tissue evidence="8">Flower</tissue>
    </source>
</reference>
<dbReference type="EMBL" id="CP136892">
    <property type="protein sequence ID" value="WOL00190.1"/>
    <property type="molecule type" value="Genomic_DNA"/>
</dbReference>
<keyword evidence="3" id="KW-0805">Transcription regulation</keyword>
<dbReference type="InterPro" id="IPR011598">
    <property type="entry name" value="bHLH_dom"/>
</dbReference>
<dbReference type="GO" id="GO:0005634">
    <property type="term" value="C:nucleus"/>
    <property type="evidence" value="ECO:0007669"/>
    <property type="project" value="UniProtKB-SubCell"/>
</dbReference>